<name>W2Z1A2_PHYNI</name>
<comment type="caution">
    <text evidence="1">The sequence shown here is derived from an EMBL/GenBank/DDBJ whole genome shotgun (WGS) entry which is preliminary data.</text>
</comment>
<dbReference type="AlphaFoldDB" id="W2Z1A2"/>
<gene>
    <name evidence="1" type="ORF">F442_11710</name>
</gene>
<dbReference type="Proteomes" id="UP000018948">
    <property type="component" value="Unassembled WGS sequence"/>
</dbReference>
<evidence type="ECO:0000313" key="1">
    <source>
        <dbReference type="EMBL" id="ETP41053.1"/>
    </source>
</evidence>
<sequence>MQILALGKTLVLPTSTKMYFWNALKRNYLYVVVYCQCMLATPYRHQKPIDTSGRNEVYAAFISTRCLRYNEDHKYALRRTIAKKSIPGRGIPVNLQKMVRDDA</sequence>
<evidence type="ECO:0000313" key="2">
    <source>
        <dbReference type="Proteomes" id="UP000018948"/>
    </source>
</evidence>
<protein>
    <submittedName>
        <fullName evidence="1">Uncharacterized protein</fullName>
    </submittedName>
</protein>
<dbReference type="EMBL" id="ANIY01002435">
    <property type="protein sequence ID" value="ETP41053.1"/>
    <property type="molecule type" value="Genomic_DNA"/>
</dbReference>
<proteinExistence type="predicted"/>
<reference evidence="1 2" key="1">
    <citation type="submission" date="2013-11" db="EMBL/GenBank/DDBJ databases">
        <title>The Genome Sequence of Phytophthora parasitica P10297.</title>
        <authorList>
            <consortium name="The Broad Institute Genomics Platform"/>
            <person name="Russ C."/>
            <person name="Tyler B."/>
            <person name="Panabieres F."/>
            <person name="Shan W."/>
            <person name="Tripathy S."/>
            <person name="Grunwald N."/>
            <person name="Machado M."/>
            <person name="Johnson C.S."/>
            <person name="Walker B."/>
            <person name="Young S.K."/>
            <person name="Zeng Q."/>
            <person name="Gargeya S."/>
            <person name="Fitzgerald M."/>
            <person name="Haas B."/>
            <person name="Abouelleil A."/>
            <person name="Allen A.W."/>
            <person name="Alvarado L."/>
            <person name="Arachchi H.M."/>
            <person name="Berlin A.M."/>
            <person name="Chapman S.B."/>
            <person name="Gainer-Dewar J."/>
            <person name="Goldberg J."/>
            <person name="Griggs A."/>
            <person name="Gujja S."/>
            <person name="Hansen M."/>
            <person name="Howarth C."/>
            <person name="Imamovic A."/>
            <person name="Ireland A."/>
            <person name="Larimer J."/>
            <person name="McCowan C."/>
            <person name="Murphy C."/>
            <person name="Pearson M."/>
            <person name="Poon T.W."/>
            <person name="Priest M."/>
            <person name="Roberts A."/>
            <person name="Saif S."/>
            <person name="Shea T."/>
            <person name="Sisk P."/>
            <person name="Sykes S."/>
            <person name="Wortman J."/>
            <person name="Nusbaum C."/>
            <person name="Birren B."/>
        </authorList>
    </citation>
    <scope>NUCLEOTIDE SEQUENCE [LARGE SCALE GENOMIC DNA]</scope>
    <source>
        <strain evidence="1 2">P10297</strain>
    </source>
</reference>
<accession>W2Z1A2</accession>
<organism evidence="1 2">
    <name type="scientific">Phytophthora nicotianae P10297</name>
    <dbReference type="NCBI Taxonomy" id="1317064"/>
    <lineage>
        <taxon>Eukaryota</taxon>
        <taxon>Sar</taxon>
        <taxon>Stramenopiles</taxon>
        <taxon>Oomycota</taxon>
        <taxon>Peronosporomycetes</taxon>
        <taxon>Peronosporales</taxon>
        <taxon>Peronosporaceae</taxon>
        <taxon>Phytophthora</taxon>
    </lineage>
</organism>